<dbReference type="EMBL" id="BAABCE010000012">
    <property type="protein sequence ID" value="GAA3570835.1"/>
    <property type="molecule type" value="Genomic_DNA"/>
</dbReference>
<evidence type="ECO:0000259" key="1">
    <source>
        <dbReference type="Pfam" id="PF01909"/>
    </source>
</evidence>
<dbReference type="InterPro" id="IPR002934">
    <property type="entry name" value="Polymerase_NTP_transf_dom"/>
</dbReference>
<evidence type="ECO:0000313" key="2">
    <source>
        <dbReference type="EMBL" id="GAA3570835.1"/>
    </source>
</evidence>
<sequence>MHAAALDPANVEQTLRDEGLLPDAPLAVYCAGSVVRGWGNPTSDVDVYVVTAEPWQGKQAEQVALRLDPRNIAVEVLVHEGRRWDVEYWTDGQVKQVLAKVSRQALESGADLGSLLEPAEYDLLDGITHGLDVTDPSWRLMRTEDVSASALRTLLVSRALLRYDEYAEDAVGQLAAGDHESAVVTAKLAFGFAVDALLAGHGWWGKSPKWRARRFRAAAPPELTFEQYWRLETMADFDLDDPRRWVESVLMLGGRISMEVEL</sequence>
<name>A0ABP6XS42_9ACTN</name>
<feature type="domain" description="Polymerase nucleotidyl transferase" evidence="1">
    <location>
        <begin position="25"/>
        <end position="57"/>
    </location>
</feature>
<accession>A0ABP6XS42</accession>
<dbReference type="SUPFAM" id="SSF81301">
    <property type="entry name" value="Nucleotidyltransferase"/>
    <property type="match status" value="1"/>
</dbReference>
<dbReference type="Pfam" id="PF01909">
    <property type="entry name" value="NTP_transf_2"/>
    <property type="match status" value="1"/>
</dbReference>
<proteinExistence type="predicted"/>
<organism evidence="2 3">
    <name type="scientific">Streptomyces osmaniensis</name>
    <dbReference type="NCBI Taxonomy" id="593134"/>
    <lineage>
        <taxon>Bacteria</taxon>
        <taxon>Bacillati</taxon>
        <taxon>Actinomycetota</taxon>
        <taxon>Actinomycetes</taxon>
        <taxon>Kitasatosporales</taxon>
        <taxon>Streptomycetaceae</taxon>
        <taxon>Streptomyces</taxon>
    </lineage>
</organism>
<evidence type="ECO:0000313" key="3">
    <source>
        <dbReference type="Proteomes" id="UP001500707"/>
    </source>
</evidence>
<protein>
    <recommendedName>
        <fullName evidence="1">Polymerase nucleotidyl transferase domain-containing protein</fullName>
    </recommendedName>
</protein>
<dbReference type="Proteomes" id="UP001500707">
    <property type="component" value="Unassembled WGS sequence"/>
</dbReference>
<dbReference type="InterPro" id="IPR043519">
    <property type="entry name" value="NT_sf"/>
</dbReference>
<gene>
    <name evidence="2" type="ORF">GCM10022295_60940</name>
</gene>
<keyword evidence="3" id="KW-1185">Reference proteome</keyword>
<comment type="caution">
    <text evidence="2">The sequence shown here is derived from an EMBL/GenBank/DDBJ whole genome shotgun (WGS) entry which is preliminary data.</text>
</comment>
<reference evidence="3" key="1">
    <citation type="journal article" date="2019" name="Int. J. Syst. Evol. Microbiol.">
        <title>The Global Catalogue of Microorganisms (GCM) 10K type strain sequencing project: providing services to taxonomists for standard genome sequencing and annotation.</title>
        <authorList>
            <consortium name="The Broad Institute Genomics Platform"/>
            <consortium name="The Broad Institute Genome Sequencing Center for Infectious Disease"/>
            <person name="Wu L."/>
            <person name="Ma J."/>
        </authorList>
    </citation>
    <scope>NUCLEOTIDE SEQUENCE [LARGE SCALE GENOMIC DNA]</scope>
    <source>
        <strain evidence="3">JCM 17656</strain>
    </source>
</reference>